<feature type="region of interest" description="Disordered" evidence="1">
    <location>
        <begin position="109"/>
        <end position="128"/>
    </location>
</feature>
<proteinExistence type="predicted"/>
<dbReference type="EMBL" id="AMRV01000008">
    <property type="protein sequence ID" value="EMD82320.1"/>
    <property type="molecule type" value="Genomic_DNA"/>
</dbReference>
<dbReference type="AlphaFoldDB" id="M2SAD2"/>
<keyword evidence="2" id="KW-0732">Signal</keyword>
<comment type="caution">
    <text evidence="3">The sequence shown here is derived from an EMBL/GenBank/DDBJ whole genome shotgun (WGS) entry which is preliminary data.</text>
</comment>
<name>M2SAD2_9SPHN</name>
<dbReference type="Gene3D" id="3.30.70.2970">
    <property type="entry name" value="Protein of unknown function (DUF541), domain 2"/>
    <property type="match status" value="1"/>
</dbReference>
<evidence type="ECO:0000256" key="1">
    <source>
        <dbReference type="SAM" id="MobiDB-lite"/>
    </source>
</evidence>
<evidence type="ECO:0008006" key="5">
    <source>
        <dbReference type="Google" id="ProtNLM"/>
    </source>
</evidence>
<evidence type="ECO:0000313" key="4">
    <source>
        <dbReference type="Proteomes" id="UP000011717"/>
    </source>
</evidence>
<feature type="chain" id="PRO_5004024847" description="SIMPL domain-containing protein" evidence="2">
    <location>
        <begin position="32"/>
        <end position="264"/>
    </location>
</feature>
<dbReference type="RefSeq" id="WP_008603119.1">
    <property type="nucleotide sequence ID" value="NZ_AMRV01000008.1"/>
</dbReference>
<evidence type="ECO:0000256" key="2">
    <source>
        <dbReference type="SAM" id="SignalP"/>
    </source>
</evidence>
<dbReference type="Pfam" id="PF04402">
    <property type="entry name" value="SIMPL"/>
    <property type="match status" value="1"/>
</dbReference>
<dbReference type="GO" id="GO:0006974">
    <property type="term" value="P:DNA damage response"/>
    <property type="evidence" value="ECO:0007669"/>
    <property type="project" value="TreeGrafter"/>
</dbReference>
<feature type="signal peptide" evidence="2">
    <location>
        <begin position="1"/>
        <end position="31"/>
    </location>
</feature>
<reference evidence="3 4" key="1">
    <citation type="journal article" date="2013" name="Genome Announc.">
        <title>Draft Genome Sequence of Strain JLT2015T, Belonging to the Family Sphingomonadaceae of the Alphaproteobacteria.</title>
        <authorList>
            <person name="Tang K."/>
            <person name="Liu K."/>
            <person name="Li S."/>
            <person name="Jiao N."/>
        </authorList>
    </citation>
    <scope>NUCLEOTIDE SEQUENCE [LARGE SCALE GENOMIC DNA]</scope>
    <source>
        <strain evidence="3 4">JLT2015</strain>
    </source>
</reference>
<protein>
    <recommendedName>
        <fullName evidence="5">SIMPL domain-containing protein</fullName>
    </recommendedName>
</protein>
<dbReference type="PANTHER" id="PTHR34387:SF1">
    <property type="entry name" value="PERIPLASMIC IMMUNOGENIC PROTEIN"/>
    <property type="match status" value="1"/>
</dbReference>
<organism evidence="3 4">
    <name type="scientific">Pacificimonas flava</name>
    <dbReference type="NCBI Taxonomy" id="1234595"/>
    <lineage>
        <taxon>Bacteria</taxon>
        <taxon>Pseudomonadati</taxon>
        <taxon>Pseudomonadota</taxon>
        <taxon>Alphaproteobacteria</taxon>
        <taxon>Sphingomonadales</taxon>
        <taxon>Sphingosinicellaceae</taxon>
        <taxon>Pacificimonas</taxon>
    </lineage>
</organism>
<keyword evidence="4" id="KW-1185">Reference proteome</keyword>
<evidence type="ECO:0000313" key="3">
    <source>
        <dbReference type="EMBL" id="EMD82320.1"/>
    </source>
</evidence>
<dbReference type="InterPro" id="IPR052022">
    <property type="entry name" value="26kDa_periplasmic_antigen"/>
</dbReference>
<accession>M2SAD2</accession>
<dbReference type="Proteomes" id="UP000011717">
    <property type="component" value="Unassembled WGS sequence"/>
</dbReference>
<dbReference type="InterPro" id="IPR007497">
    <property type="entry name" value="SIMPL/DUF541"/>
</dbReference>
<dbReference type="Gene3D" id="3.30.110.170">
    <property type="entry name" value="Protein of unknown function (DUF541), domain 1"/>
    <property type="match status" value="1"/>
</dbReference>
<dbReference type="OrthoDB" id="9813144at2"/>
<sequence>MTVCAGACRSLAGLAALVLASAAVGSYPASAQAPVLAQGETLLQLSAEGRSDAVPDLAIMSAGVVTAGETVAAAMAANNAAAARIVAEAKAGGVEDRDVQTQRINVSPRFAGEDGGARAPRVPGDDPPRITGYVASNAVEIRIRDLDRASALIGEVFAAGANSVNGPDFVLQDDEEAARDARADAIATLRAEAEDYAAALGKRVARIVFIGDHRRGSGDEGRVVITGSRIAGGRYSAAPAAPTPLEAGSLEVSTRVWGDFVLAD</sequence>
<dbReference type="PANTHER" id="PTHR34387">
    <property type="entry name" value="SLR1258 PROTEIN"/>
    <property type="match status" value="1"/>
</dbReference>
<gene>
    <name evidence="3" type="ORF">C725_2358</name>
</gene>